<evidence type="ECO:0000313" key="2">
    <source>
        <dbReference type="EMBL" id="GER60892.1"/>
    </source>
</evidence>
<dbReference type="InterPro" id="IPR008969">
    <property type="entry name" value="CarboxyPept-like_regulatory"/>
</dbReference>
<feature type="coiled-coil region" evidence="1">
    <location>
        <begin position="357"/>
        <end position="393"/>
    </location>
</feature>
<protein>
    <recommendedName>
        <fullName evidence="4">CarboxypepD_reg-like domain-containing protein</fullName>
    </recommendedName>
</protein>
<dbReference type="RefSeq" id="WP_151675318.1">
    <property type="nucleotide sequence ID" value="NZ_BKCG01000011.1"/>
</dbReference>
<reference evidence="2 3" key="1">
    <citation type="submission" date="2019-08" db="EMBL/GenBank/DDBJ databases">
        <title>Draft genome sequence of Ulvibacter marinus type strain NBRC 109484.</title>
        <authorList>
            <person name="Kawano K."/>
            <person name="Ushijima N."/>
            <person name="Kihara M."/>
            <person name="Itoh H."/>
        </authorList>
    </citation>
    <scope>NUCLEOTIDE SEQUENCE [LARGE SCALE GENOMIC DNA]</scope>
    <source>
        <strain evidence="2 3">NBRC 109484</strain>
    </source>
</reference>
<keyword evidence="3" id="KW-1185">Reference proteome</keyword>
<dbReference type="AlphaFoldDB" id="A0A5J4J1X9"/>
<dbReference type="Pfam" id="PF13715">
    <property type="entry name" value="CarbopepD_reg_2"/>
    <property type="match status" value="2"/>
</dbReference>
<comment type="caution">
    <text evidence="2">The sequence shown here is derived from an EMBL/GenBank/DDBJ whole genome shotgun (WGS) entry which is preliminary data.</text>
</comment>
<organism evidence="2 3">
    <name type="scientific">Patiriisocius marinus</name>
    <dbReference type="NCBI Taxonomy" id="1397112"/>
    <lineage>
        <taxon>Bacteria</taxon>
        <taxon>Pseudomonadati</taxon>
        <taxon>Bacteroidota</taxon>
        <taxon>Flavobacteriia</taxon>
        <taxon>Flavobacteriales</taxon>
        <taxon>Flavobacteriaceae</taxon>
        <taxon>Patiriisocius</taxon>
    </lineage>
</organism>
<accession>A0A5J4J1X9</accession>
<name>A0A5J4J1X9_9FLAO</name>
<dbReference type="OrthoDB" id="7432683at2"/>
<evidence type="ECO:0000313" key="3">
    <source>
        <dbReference type="Proteomes" id="UP000326509"/>
    </source>
</evidence>
<dbReference type="Gene3D" id="2.60.40.1120">
    <property type="entry name" value="Carboxypeptidase-like, regulatory domain"/>
    <property type="match status" value="2"/>
</dbReference>
<dbReference type="SUPFAM" id="SSF49464">
    <property type="entry name" value="Carboxypeptidase regulatory domain-like"/>
    <property type="match status" value="2"/>
</dbReference>
<dbReference type="EMBL" id="BKCG01000011">
    <property type="protein sequence ID" value="GER60892.1"/>
    <property type="molecule type" value="Genomic_DNA"/>
</dbReference>
<gene>
    <name evidence="2" type="ORF">ULMA_30000</name>
</gene>
<dbReference type="Proteomes" id="UP000326509">
    <property type="component" value="Unassembled WGS sequence"/>
</dbReference>
<evidence type="ECO:0008006" key="4">
    <source>
        <dbReference type="Google" id="ProtNLM"/>
    </source>
</evidence>
<proteinExistence type="predicted"/>
<sequence length="400" mass="44807">MKKAIHISIPEPCHEDWAKMTPTQKGRHCASCEKEVTDFTQKTDEELVKLLSNSGNSCGRFKESQINREVKLERKSSQAFAPFAASLLIPLSLMSSLTTKASSTDNKNEKTYKSIGIGRMSEKIKTQVTTTGVILDRNRKALNNVIVYVKETGNTVYSNNNGEFSITSLSEQTIVFEKEGFSTETYTTISRSQKISIKLLDNQIIEPHTLGEPMVMGGIRTPESIKTEEEVEIKNTENKPLISNIKLVKGTITDSSGLPLPGVNIIIKGTTIGTQSDFDGNYTIGASRGKTLVYSYVGFDREERDINEQTSNISLTLADGLTGEMVITTGGYNISESKRMVTKPDFYANEEEVAIRKKRYKNVIAFLKLKIERKKEARQLKRAKRKVARILAREKRNTRE</sequence>
<keyword evidence="1" id="KW-0175">Coiled coil</keyword>
<evidence type="ECO:0000256" key="1">
    <source>
        <dbReference type="SAM" id="Coils"/>
    </source>
</evidence>